<comment type="caution">
    <text evidence="9">The sequence shown here is derived from an EMBL/GenBank/DDBJ whole genome shotgun (WGS) entry which is preliminary data.</text>
</comment>
<evidence type="ECO:0000256" key="5">
    <source>
        <dbReference type="ARBA" id="ARBA00022839"/>
    </source>
</evidence>
<keyword evidence="3" id="KW-0227">DNA damage</keyword>
<protein>
    <submittedName>
        <fullName evidence="9">Exodeoxyribonuclease V gamma chain</fullName>
    </submittedName>
</protein>
<dbReference type="AlphaFoldDB" id="W1XTM6"/>
<keyword evidence="2" id="KW-0547">Nucleotide-binding</keyword>
<dbReference type="SUPFAM" id="SSF52540">
    <property type="entry name" value="P-loop containing nucleoside triphosphate hydrolases"/>
    <property type="match status" value="1"/>
</dbReference>
<dbReference type="GO" id="GO:0006281">
    <property type="term" value="P:DNA repair"/>
    <property type="evidence" value="ECO:0007669"/>
    <property type="project" value="UniProtKB-KW"/>
</dbReference>
<gene>
    <name evidence="9" type="ORF">Q604_UNBC11839G0001</name>
</gene>
<dbReference type="Pfam" id="PF04257">
    <property type="entry name" value="Exonuc_V_gamma"/>
    <property type="match status" value="1"/>
</dbReference>
<keyword evidence="5" id="KW-0269">Exonuclease</keyword>
<dbReference type="EMBL" id="AZMM01011839">
    <property type="protein sequence ID" value="ETJ33718.1"/>
    <property type="molecule type" value="Genomic_DNA"/>
</dbReference>
<feature type="non-terminal residue" evidence="9">
    <location>
        <position position="1"/>
    </location>
</feature>
<evidence type="ECO:0000313" key="9">
    <source>
        <dbReference type="EMBL" id="ETJ33718.1"/>
    </source>
</evidence>
<organism evidence="9">
    <name type="scientific">human gut metagenome</name>
    <dbReference type="NCBI Taxonomy" id="408170"/>
    <lineage>
        <taxon>unclassified sequences</taxon>
        <taxon>metagenomes</taxon>
        <taxon>organismal metagenomes</taxon>
    </lineage>
</organism>
<evidence type="ECO:0000256" key="1">
    <source>
        <dbReference type="ARBA" id="ARBA00022722"/>
    </source>
</evidence>
<evidence type="ECO:0000256" key="3">
    <source>
        <dbReference type="ARBA" id="ARBA00022763"/>
    </source>
</evidence>
<dbReference type="PANTHER" id="PTHR30591:SF1">
    <property type="entry name" value="RECBCD ENZYME SUBUNIT RECC"/>
    <property type="match status" value="1"/>
</dbReference>
<proteinExistence type="predicted"/>
<evidence type="ECO:0000256" key="4">
    <source>
        <dbReference type="ARBA" id="ARBA00022801"/>
    </source>
</evidence>
<keyword evidence="6" id="KW-0067">ATP-binding</keyword>
<accession>W1XTM6</accession>
<keyword evidence="4" id="KW-0378">Hydrolase</keyword>
<feature type="non-terminal residue" evidence="9">
    <location>
        <position position="125"/>
    </location>
</feature>
<reference evidence="9" key="1">
    <citation type="submission" date="2013-12" db="EMBL/GenBank/DDBJ databases">
        <title>A Varibaculum cambriense genome reconstructed from a premature infant gut community with otherwise low bacterial novelty that shifts toward anaerobic metabolism during the third week of life.</title>
        <authorList>
            <person name="Brown C.T."/>
            <person name="Sharon I."/>
            <person name="Thomas B.C."/>
            <person name="Castelle C.J."/>
            <person name="Morowitz M.J."/>
            <person name="Banfield J.F."/>
        </authorList>
    </citation>
    <scope>NUCLEOTIDE SEQUENCE</scope>
</reference>
<dbReference type="GO" id="GO:0003677">
    <property type="term" value="F:DNA binding"/>
    <property type="evidence" value="ECO:0007669"/>
    <property type="project" value="UniProtKB-KW"/>
</dbReference>
<dbReference type="GO" id="GO:0006310">
    <property type="term" value="P:DNA recombination"/>
    <property type="evidence" value="ECO:0007669"/>
    <property type="project" value="TreeGrafter"/>
</dbReference>
<keyword evidence="7" id="KW-0238">DNA-binding</keyword>
<name>W1XTM6_9ZZZZ</name>
<keyword evidence="8" id="KW-0234">DNA repair</keyword>
<evidence type="ECO:0000256" key="6">
    <source>
        <dbReference type="ARBA" id="ARBA00022840"/>
    </source>
</evidence>
<dbReference type="Gene3D" id="3.40.50.10930">
    <property type="match status" value="1"/>
</dbReference>
<dbReference type="GO" id="GO:0004527">
    <property type="term" value="F:exonuclease activity"/>
    <property type="evidence" value="ECO:0007669"/>
    <property type="project" value="UniProtKB-KW"/>
</dbReference>
<evidence type="ECO:0000256" key="2">
    <source>
        <dbReference type="ARBA" id="ARBA00022741"/>
    </source>
</evidence>
<dbReference type="InterPro" id="IPR027417">
    <property type="entry name" value="P-loop_NTPase"/>
</dbReference>
<keyword evidence="1" id="KW-0540">Nuclease</keyword>
<evidence type="ECO:0000256" key="7">
    <source>
        <dbReference type="ARBA" id="ARBA00023125"/>
    </source>
</evidence>
<dbReference type="GO" id="GO:0005524">
    <property type="term" value="F:ATP binding"/>
    <property type="evidence" value="ECO:0007669"/>
    <property type="project" value="UniProtKB-KW"/>
</dbReference>
<evidence type="ECO:0000256" key="8">
    <source>
        <dbReference type="ARBA" id="ARBA00023204"/>
    </source>
</evidence>
<dbReference type="PANTHER" id="PTHR30591">
    <property type="entry name" value="RECBCD ENZYME SUBUNIT RECC"/>
    <property type="match status" value="1"/>
</dbReference>
<sequence>LQALQALGKHIEIHLLFPTPCRYYWGDIKDPAYLAKLLTRQRRHSFEDRELPLFRDSENAGQLFNSDGEQDVGNPLLASWGKLGRDYIYLLSDLESSQELDAFVDVTPDNLLHNIQSDILELENR</sequence>